<feature type="transmembrane region" description="Helical" evidence="1">
    <location>
        <begin position="105"/>
        <end position="124"/>
    </location>
</feature>
<keyword evidence="1" id="KW-1133">Transmembrane helix</keyword>
<dbReference type="RefSeq" id="WP_168776182.1">
    <property type="nucleotide sequence ID" value="NZ_JAABNR010000022.1"/>
</dbReference>
<keyword evidence="1" id="KW-0812">Transmembrane</keyword>
<keyword evidence="1" id="KW-0472">Membrane</keyword>
<feature type="transmembrane region" description="Helical" evidence="1">
    <location>
        <begin position="43"/>
        <end position="64"/>
    </location>
</feature>
<dbReference type="AlphaFoldDB" id="A0AAE4YG79"/>
<comment type="caution">
    <text evidence="2">The sequence shown here is derived from an EMBL/GenBank/DDBJ whole genome shotgun (WGS) entry which is preliminary data.</text>
</comment>
<name>A0AAE4YG79_9RHOB</name>
<dbReference type="Gene3D" id="1.20.1530.20">
    <property type="match status" value="1"/>
</dbReference>
<feature type="transmembrane region" description="Helical" evidence="1">
    <location>
        <begin position="131"/>
        <end position="157"/>
    </location>
</feature>
<feature type="transmembrane region" description="Helical" evidence="1">
    <location>
        <begin position="233"/>
        <end position="255"/>
    </location>
</feature>
<dbReference type="InterPro" id="IPR038770">
    <property type="entry name" value="Na+/solute_symporter_sf"/>
</dbReference>
<accession>A0AAE4YG79</accession>
<protein>
    <submittedName>
        <fullName evidence="2">Bile acid:sodium symporter</fullName>
    </submittedName>
</protein>
<keyword evidence="3" id="KW-1185">Reference proteome</keyword>
<dbReference type="PANTHER" id="PTHR18640">
    <property type="entry name" value="SOLUTE CARRIER FAMILY 10 MEMBER 7"/>
    <property type="match status" value="1"/>
</dbReference>
<feature type="transmembrane region" description="Helical" evidence="1">
    <location>
        <begin position="208"/>
        <end position="227"/>
    </location>
</feature>
<dbReference type="InterPro" id="IPR016833">
    <property type="entry name" value="Put_Na-Bile_cotransptr"/>
</dbReference>
<feature type="transmembrane region" description="Helical" evidence="1">
    <location>
        <begin position="76"/>
        <end position="99"/>
    </location>
</feature>
<dbReference type="Proteomes" id="UP001193501">
    <property type="component" value="Unassembled WGS sequence"/>
</dbReference>
<evidence type="ECO:0000313" key="3">
    <source>
        <dbReference type="Proteomes" id="UP001193501"/>
    </source>
</evidence>
<dbReference type="EMBL" id="JAABNR010000022">
    <property type="protein sequence ID" value="NBZ89380.1"/>
    <property type="molecule type" value="Genomic_DNA"/>
</dbReference>
<dbReference type="Pfam" id="PF13593">
    <property type="entry name" value="SBF_like"/>
    <property type="match status" value="1"/>
</dbReference>
<organism evidence="2 3">
    <name type="scientific">Stagnihabitans tardus</name>
    <dbReference type="NCBI Taxonomy" id="2699202"/>
    <lineage>
        <taxon>Bacteria</taxon>
        <taxon>Pseudomonadati</taxon>
        <taxon>Pseudomonadota</taxon>
        <taxon>Alphaproteobacteria</taxon>
        <taxon>Rhodobacterales</taxon>
        <taxon>Paracoccaceae</taxon>
        <taxon>Stagnihabitans</taxon>
    </lineage>
</organism>
<dbReference type="PANTHER" id="PTHR18640:SF5">
    <property type="entry name" value="SODIUM_BILE ACID COTRANSPORTER 7"/>
    <property type="match status" value="1"/>
</dbReference>
<proteinExistence type="predicted"/>
<evidence type="ECO:0000256" key="1">
    <source>
        <dbReference type="SAM" id="Phobius"/>
    </source>
</evidence>
<dbReference type="GO" id="GO:0005886">
    <property type="term" value="C:plasma membrane"/>
    <property type="evidence" value="ECO:0007669"/>
    <property type="project" value="TreeGrafter"/>
</dbReference>
<gene>
    <name evidence="2" type="ORF">GV832_17465</name>
</gene>
<dbReference type="PIRSF" id="PIRSF026166">
    <property type="entry name" value="UCP026166"/>
    <property type="match status" value="1"/>
</dbReference>
<sequence>MQIESFLRRFGIDRYMMLLILTVTAALFLPISGEAALVLKRVIFWAIVLLFFLYGAKLPTRAILDGLTNWPLQLGILACTFALFPLLGLAGGALASLALPPAVGLGFLYIGCLPSTVQSSIAFTSVSRGNVAGAICAASISNLLAVGLTPALLALTIPESSGHGVDLQTVWAICQQILLPFAAGQVARPWLAEALARHKGPVMVLDRGSILMIVYSAFSAGMVGGIWQRLSFGSLGLILGLCLAIFALVLAGTVWGGRLARMPRADILALVYCGSTKSLATGLPMAGLIFAEADLALIVLPLMVYHLMQLVLCSLISQRMA</sequence>
<reference evidence="2" key="1">
    <citation type="submission" date="2020-01" db="EMBL/GenBank/DDBJ databases">
        <authorList>
            <person name="Chen W.-M."/>
        </authorList>
    </citation>
    <scope>NUCLEOTIDE SEQUENCE</scope>
    <source>
        <strain evidence="2">CYK-10</strain>
    </source>
</reference>
<feature type="transmembrane region" description="Helical" evidence="1">
    <location>
        <begin position="295"/>
        <end position="316"/>
    </location>
</feature>
<evidence type="ECO:0000313" key="2">
    <source>
        <dbReference type="EMBL" id="NBZ89380.1"/>
    </source>
</evidence>
<feature type="transmembrane region" description="Helical" evidence="1">
    <location>
        <begin position="267"/>
        <end position="289"/>
    </location>
</feature>